<dbReference type="Pfam" id="PF05345">
    <property type="entry name" value="He_PIG"/>
    <property type="match status" value="1"/>
</dbReference>
<feature type="domain" description="PKD" evidence="3">
    <location>
        <begin position="4302"/>
        <end position="4363"/>
    </location>
</feature>
<proteinExistence type="predicted"/>
<feature type="domain" description="PKD" evidence="3">
    <location>
        <begin position="4028"/>
        <end position="4097"/>
    </location>
</feature>
<feature type="domain" description="PKD" evidence="3">
    <location>
        <begin position="4389"/>
        <end position="4457"/>
    </location>
</feature>
<feature type="compositionally biased region" description="Polar residues" evidence="2">
    <location>
        <begin position="4543"/>
        <end position="4552"/>
    </location>
</feature>
<dbReference type="SUPFAM" id="SSF69318">
    <property type="entry name" value="Integrin alpha N-terminal domain"/>
    <property type="match status" value="1"/>
</dbReference>
<feature type="domain" description="PKD" evidence="3">
    <location>
        <begin position="2719"/>
        <end position="2750"/>
    </location>
</feature>
<feature type="region of interest" description="Disordered" evidence="2">
    <location>
        <begin position="4530"/>
        <end position="4552"/>
    </location>
</feature>
<evidence type="ECO:0000313" key="5">
    <source>
        <dbReference type="Proteomes" id="UP000255508"/>
    </source>
</evidence>
<feature type="domain" description="PKD" evidence="3">
    <location>
        <begin position="1897"/>
        <end position="1942"/>
    </location>
</feature>
<dbReference type="InterPro" id="IPR013517">
    <property type="entry name" value="FG-GAP"/>
</dbReference>
<keyword evidence="1" id="KW-0732">Signal</keyword>
<dbReference type="SUPFAM" id="SSF49299">
    <property type="entry name" value="PKD domain"/>
    <property type="match status" value="21"/>
</dbReference>
<feature type="domain" description="PKD" evidence="3">
    <location>
        <begin position="1456"/>
        <end position="1488"/>
    </location>
</feature>
<feature type="compositionally biased region" description="Low complexity" evidence="2">
    <location>
        <begin position="3751"/>
        <end position="3764"/>
    </location>
</feature>
<dbReference type="InterPro" id="IPR029865">
    <property type="entry name" value="KIAA0319-like"/>
</dbReference>
<dbReference type="PANTHER" id="PTHR46182">
    <property type="entry name" value="FI19480P1"/>
    <property type="match status" value="1"/>
</dbReference>
<dbReference type="Proteomes" id="UP000255508">
    <property type="component" value="Unassembled WGS sequence"/>
</dbReference>
<name>A0A370DGJ7_9GAMM</name>
<organism evidence="4 5">
    <name type="scientific">endosymbiont of Lamellibrachia luymesi</name>
    <dbReference type="NCBI Taxonomy" id="2200907"/>
    <lineage>
        <taxon>Bacteria</taxon>
        <taxon>Pseudomonadati</taxon>
        <taxon>Pseudomonadota</taxon>
        <taxon>Gammaproteobacteria</taxon>
        <taxon>sulfur-oxidizing symbionts</taxon>
    </lineage>
</organism>
<evidence type="ECO:0000256" key="1">
    <source>
        <dbReference type="ARBA" id="ARBA00022729"/>
    </source>
</evidence>
<feature type="domain" description="PKD" evidence="3">
    <location>
        <begin position="1968"/>
        <end position="2039"/>
    </location>
</feature>
<dbReference type="SMART" id="SM00409">
    <property type="entry name" value="IG"/>
    <property type="match status" value="6"/>
</dbReference>
<dbReference type="EMBL" id="QFXD01000314">
    <property type="protein sequence ID" value="RDH83494.1"/>
    <property type="molecule type" value="Genomic_DNA"/>
</dbReference>
<comment type="caution">
    <text evidence="4">The sequence shown here is derived from an EMBL/GenBank/DDBJ whole genome shotgun (WGS) entry which is preliminary data.</text>
</comment>
<evidence type="ECO:0000313" key="4">
    <source>
        <dbReference type="EMBL" id="RDH83494.1"/>
    </source>
</evidence>
<dbReference type="InterPro" id="IPR035986">
    <property type="entry name" value="PKD_dom_sf"/>
</dbReference>
<dbReference type="Pfam" id="PF13517">
    <property type="entry name" value="FG-GAP_3"/>
    <property type="match status" value="2"/>
</dbReference>
<dbReference type="SMART" id="SM00089">
    <property type="entry name" value="PKD"/>
    <property type="match status" value="22"/>
</dbReference>
<dbReference type="InterPro" id="IPR028994">
    <property type="entry name" value="Integrin_alpha_N"/>
</dbReference>
<dbReference type="SUPFAM" id="SSF49313">
    <property type="entry name" value="Cadherin-like"/>
    <property type="match status" value="1"/>
</dbReference>
<dbReference type="PANTHER" id="PTHR46182:SF2">
    <property type="entry name" value="FI19480P1"/>
    <property type="match status" value="1"/>
</dbReference>
<dbReference type="Pfam" id="PF18911">
    <property type="entry name" value="PKD_4"/>
    <property type="match status" value="16"/>
</dbReference>
<dbReference type="InterPro" id="IPR003599">
    <property type="entry name" value="Ig_sub"/>
</dbReference>
<feature type="compositionally biased region" description="Polar residues" evidence="2">
    <location>
        <begin position="4200"/>
        <end position="4218"/>
    </location>
</feature>
<dbReference type="InterPro" id="IPR000601">
    <property type="entry name" value="PKD_dom"/>
</dbReference>
<sequence length="4552" mass="482693">MNMYLSMTQWNARNLAAGLLAVVAGLLPFAVSAGTHDIGGADGSFETGFGGMVTVGDVRLVAGFGSLSPTEGAQAALLSTEPDAGTTKADAGTALLSIVDFNIPVDAAALRLDYDFLSNEPRPSFANDLFTVKLVLVSSGGEETLLTVDTFIPSYAAPWTGYTRQTGLRTLVADVSVHAGSADLFSLELRISDTGDGRGNSAVLLDNLQFTTAAEPVASSDVEYIEIAAGDVFHFDGSASTDADDAIVDYSWDFGNGVIGVGLAVDYAYPDDGIYQATLTTTDEAGNSSSDSFIVVVGALNHGPTITSPPNVVAAENVEYRYQILVDDPELAFGDVMSYSLTAGPTGMSIDAASGLVTWSPTAADPRKSAVTVGVEDSQGLSDTQSFDVVIGPEVYIVTARDDSMLHYSRSNGDGTFSPLQFLEDIGHYTRGGSAIADFDHDGDFDLISGHGNDGSRLHLYYYEKDGATFEAPVYLGHVGDSAHPVNSWLMDMAAEDFNNDGEMDFVVTGNGSDSWLFTNQGSLQFSEETHFFTGFEVGNEGWVSGHSTVLMRDDSTANSGNWSMRLDATGDGSGLFGLINPSNWYLHNGPTVSFAYRIPSGVPVGLFFYIDDKGWIQIGGTATADPDGYPSNPVVSLVDDDSWHTVSINLPEAIRGHWPDAKGRVTTFEWWTNYNGTSGQQFWFDDFKISRRSYISGFDESLLPNTGGAGRGMDAGDVNNDGNMDIARARYSDGYVYLYLGDGDGNFVTSHIADPGSDPYGAVLGDFDNDGFDDLIAVEGGSGNPYFYKSNGDATFQPGVYVASLDTNNHSAYADNDFNNDGNLDIVAVDYTGYTAWYYPGNGDGTFGTRLSLGNTGSTTLGVAAPAGRVSGQPFALTTQSATDINEGESVDFDATGSYDEGSIVTYAWDFGDGTTDSGANVSHTFADEGVYSVILTVTDDSGTIDRVSKKVKVMGDPPLADTGGPYLFGEEMASNARWVGHFDGSASSDPDSSVVRYEWEFGDGFIDDFGDGNADGWTELSGTWQVDAGGYHQTDTSLDRTFTLGGHLISDDLRFEADVVIEGGTGQEAILVLMSDEDAANRYEIILRGHGLNDALFYRWVNGSSAALVDHNLPFTVGPGVTYNLAVERRGDTYSVYLDDSFLFEYTDATHQQGRVGLATYRTHVRFDNVRLTMFGEGVNPTHVYNQTGTYAVSLTVYDEVGQSHTATTIATVTAGDPPVAAITGPATVDETAASLGKWALGVDLNAVSDDHGISGYEVDWGDGSALSHIGSMKDDFEDGDYNANPAWTVNFGNWSVADGQLRQTDTSTGWKWFQDLATSYADFELEVDFKGLNGTDGYLGIAFRRTNSSGSTDSYLMYSLNSWDHWRFYDWKTDKILVDGGTGWDADTWYHLRLRVENGTMQLFVTPEGGVESLQIETPVARHPSGGIGLLANTQSLIYDNVRVTALGDTLRPKHQYDTAGNYDISLTVTDHAGQTDSATHSVSVVANDPPVAHAGGPYTLTEQDAWDGKWDLILNATASTDDHNVQRYTIDFGDGTSYTAGFNSGSRGSYFATGTDLYGYDIPSARLGRIVATHDGTEVDIINLEDNTVIASNTLNRYGIWDVSPGDGISFKVKANKPVVAYLTEFGYHSAFMPAMGGDPAGQHFIFHRDANAGFYVFAYEDAVVSFYDSGDVLRASQRLRAGSYWEPPGLSETVYRVVSSGNVSMQTTGGNGYTTVPSETGSAVGRLFLGAVVVHNDSVAAVFAHEAADVEIFDLDTGVSLYTHTLAAGEMWYQGGFGTRRIRVVSTGDVEVWAGSQEGSEGILSFGDDISMTAGRDGTEFHLHNLMEGIVIFAPNNGTNIDINSGAMSLALDKDGYRYLAAADILGGVSGLHHITASKPIIIQTLGRANVFNDTGTWLGGVSMRHRYTAVGDYTITVTAIDNAGQTHSATSTVSVQQGTPPVAVLDAPTSVDEGAASGGGWSVDFDAGSSTDDSEIIRYEWDFGDGGTSTEVAPTHIYTATGTYTVTLTLTDRSGQQVTITHDVEVQLNDGPVADTGGPYEFDESFASHGVWSITLDATGSTDDFGIYDYLWTFDPDLADDFSGTTLDTVKWRASAEGVSQDEKVTIVGTGSTWGERYLFSEQIFQRELGMVLQARVKTVDGSGVENAMWGFKNASDSYHYNQMPYAMMFNDNSWIYIYESGNNRGNKVTYSKGLEYDVRITLKRLGARYEFRQTGTTDWTLVYDSSYSSEQKLRVGVDVYGTNFEMDNATFQLSLEGPVVSRSYLQPGAQDVTLRVRDHALQESYDTTTIAVLDDGAPVADAGGPYQAEVGSLITFDGSGSTDGTAIQLYDWNFGDTTGGPGAVGSMTTNLPYTGKGAGPQHFYRQTGTYPVTLTATDNVGNSNIATTTVEVVVGNSPTADAGGPYEVGANGPPAYLDGRNSDDDFGIVEYRWDFDATVDRDGDGNFTNDIDAVGATPFHVFAGTGSFLEETFDGTVIDNGKWLAAGATQDDRVTLVGSGGWGAQYLFSQENFQRRNTSFQGQVRPVNIIGAQYMMWGLKDISTSYNYPQMPYAIYFLDGTLHIYENGIYRGEYGSYTRGSWYEARIDLKAVAGATYYYRELGAADWIQLYDSTYNFTGSLKLGATMGGAGTFEFDNFTVVSDQTAHVVTLTVEDGAGQTATDTTTVTAPGNKPPDVVTVPWVAHDPITPHETYNGRQIHLKGIVRDADAHTFQWDFGDGTSSAVMDVTDPYDLSVTHTYPDAPEGTPFVATLKVWDIPGQMGQDTYNVVVKPRNLTTETNVAIDEGLWFLHQRQTRTTTDGYPSGSWTTYTYGGYFASAIAPAIQSFEINGHFETGDQSNNPYVETVDRGLKYLFTLLTRYDIAAQTYGEPDTNGNGNGNGNGIGLSANSARPIYEGGSVMDAIASSRSLLYRTVTGTDDVKRRSYYDVLTDMADQYNWGQTEEGLGGGWRYSWNTSIDNSAAQWGAIGLQAAQDTFGIPIPLWVKERNDVWLNTSYNGIGFGYGGAGNGRATTPSGMVQLAFDDIEVSDNRWTSAEDWIGSQWSKTDVDSIIYRWSGGVPNAGTETCRDYYAMYAFTKAMRLGNPEPVINLAANGYNWFDDPDDGIARILIDDQLDTGRFQGSYRASWDMRSAWAVIMLSRTLFVQPPVADAGRDRVWAVDLPLTFDGSNSYHLDPFRSLVRYEWDFDGDGVFDSAGTDPVSTHTYLSSLYPESTLPQTITATLRVTDNNIPPLKATDTVAITIAIPPHPPIADCRLPIADANGPYTCTAGLPCALDGTGSFEIDPTDFIARYEWELDVVFPYDFAEAAGTTPSYVWAAPGTYNIGLRVWDNGVLNDLDGDGELDENERLSDQDFTTVTVVANMAPIADANGPYTMNEGDTVNLDGTGSSDPNGNSLTYLWDYNNDGAYDDASGPSPAYTGLDDGLYPVALQVSDGLLNSTSGTSVTVNNVAPTADAGADQTVNEGDSVNFSGSFTDPGIADTHAIEWDFGDGTTASGSVTPSHVYAEGGVYTVSLTVTDDDGGVGTATMTVTVENVAPTVDAGIDQTLTEGDSTSFAGSFTDPGVQDTHTTEWDFGDGTTVSGTLSPTHTYAEDGSYTVTLTVTDDEGAVGTDSLTVTVNNAAPVVEAGPDQSGVLGDTIALAPSTFTDAGVEDTHTATIDWGDGTVEPGTLTQGAGSGSVAGSHAYATDGSYTVIVTVTDDDGLFGSDSFQVILASGNAGPTANAGGPYTTNEGQGVTLDGSGSNDPDGGPSPLSYAWDLDGDGQYDDASGVTVTLPIQPDNSSFTVGLQVSDGLLTATDTATVTVNNVAPTADAGPDQTANEGDTVNFAGSFTDPGTVDTHTIEWNFGDGNAPVSGSLTPSHTYADNGVYTVILTVTDKDGGVGSDTVTVTVGNVAPVVAAPTDQTITEGDTVTLPDASFTDAGTGDTHTATIDWGDGTTEAAGITQGAGSGSVALGSHTYTEDGSYTVTVTVTDDDGAVGSNSLIITVNNAAPVVEAGPNQTGTPGDTIALAPATFTDAGVEDTHTATIDWGDGTTDAGTVTQGAGNGSVAGSHAYAADGNYTVTVMVTDDDGLFGSDSFQVSLITANVGPTANAGGPYTINEGQGVTLDGSASNDPDGGPAPLSYVWDLDGDGQYDDASGVTVTLPIQPDNSSFTVGLQVSDGLLTATDTATVTVNNVAPTANAGPDQTINEGDTANFSGSFSDPGSVDTHTIEWNFGDGSAPVSGSLTPSHTYADNGVYTVTLMVTDKDGAVGADTLTVTVNNVVPTVDAGADQMFNEGDTANFSGSFSDPGSVDTHTVEWNFGDGSVPVSGSLTPSHTYADNGVYTVTLMVTDKDGAVGADTLTVTVNNVVPTVDAGADQMFNEGDTANFSGSFSDPGSVDTHTVEWNFGDGSAPLSGSLTPSHTYPTAGVYTVSLTVTDKDGGVGSDTLTVTVQAGAVQTIFNLSARPKSNEVFLTWAPVAGADSYNVYRSTTSGGPYTQIASGHVCDYCAYYNPGLTNGVTYYYVVTSVSGGSESLSSNEASATPQARSTRSRR</sequence>
<feature type="region of interest" description="Disordered" evidence="2">
    <location>
        <begin position="4193"/>
        <end position="4219"/>
    </location>
</feature>
<dbReference type="SUPFAM" id="SSF49265">
    <property type="entry name" value="Fibronectin type III"/>
    <property type="match status" value="1"/>
</dbReference>
<accession>A0A370DGJ7</accession>
<dbReference type="CDD" id="cd00146">
    <property type="entry name" value="PKD"/>
    <property type="match status" value="13"/>
</dbReference>
<feature type="domain" description="PKD" evidence="3">
    <location>
        <begin position="1182"/>
        <end position="1217"/>
    </location>
</feature>
<dbReference type="GO" id="GO:0016020">
    <property type="term" value="C:membrane"/>
    <property type="evidence" value="ECO:0007669"/>
    <property type="project" value="InterPro"/>
</dbReference>
<dbReference type="InterPro" id="IPR013783">
    <property type="entry name" value="Ig-like_fold"/>
</dbReference>
<feature type="region of interest" description="Disordered" evidence="2">
    <location>
        <begin position="3735"/>
        <end position="3767"/>
    </location>
</feature>
<dbReference type="Gene3D" id="2.60.120.560">
    <property type="entry name" value="Exo-inulinase, domain 1"/>
    <property type="match status" value="2"/>
</dbReference>
<dbReference type="InterPro" id="IPR036116">
    <property type="entry name" value="FN3_sf"/>
</dbReference>
<feature type="domain" description="PKD" evidence="3">
    <location>
        <begin position="2304"/>
        <end position="2406"/>
    </location>
</feature>
<feature type="domain" description="PKD" evidence="3">
    <location>
        <begin position="235"/>
        <end position="297"/>
    </location>
</feature>
<feature type="compositionally biased region" description="Low complexity" evidence="2">
    <location>
        <begin position="4530"/>
        <end position="4542"/>
    </location>
</feature>
<evidence type="ECO:0000256" key="2">
    <source>
        <dbReference type="SAM" id="MobiDB-lite"/>
    </source>
</evidence>
<feature type="domain" description="PKD" evidence="3">
    <location>
        <begin position="3374"/>
        <end position="3457"/>
    </location>
</feature>
<feature type="domain" description="PKD" evidence="3">
    <location>
        <begin position="3483"/>
        <end position="3544"/>
    </location>
</feature>
<dbReference type="GO" id="GO:0005509">
    <property type="term" value="F:calcium ion binding"/>
    <property type="evidence" value="ECO:0007669"/>
    <property type="project" value="InterPro"/>
</dbReference>
<dbReference type="Gene3D" id="2.60.40.10">
    <property type="entry name" value="Immunoglobulins"/>
    <property type="match status" value="25"/>
</dbReference>
<feature type="domain" description="PKD" evidence="3">
    <location>
        <begin position="3929"/>
        <end position="4001"/>
    </location>
</feature>
<feature type="domain" description="PKD" evidence="3">
    <location>
        <begin position="3656"/>
        <end position="3714"/>
    </location>
</feature>
<dbReference type="InterPro" id="IPR015919">
    <property type="entry name" value="Cadherin-like_sf"/>
</dbReference>
<feature type="domain" description="PKD" evidence="3">
    <location>
        <begin position="875"/>
        <end position="955"/>
    </location>
</feature>
<dbReference type="GO" id="GO:0031410">
    <property type="term" value="C:cytoplasmic vesicle"/>
    <property type="evidence" value="ECO:0007669"/>
    <property type="project" value="TreeGrafter"/>
</dbReference>
<protein>
    <recommendedName>
        <fullName evidence="3">PKD domain-containing protein</fullName>
    </recommendedName>
</protein>
<dbReference type="InterPro" id="IPR022409">
    <property type="entry name" value="PKD/Chitinase_dom"/>
</dbReference>
<gene>
    <name evidence="4" type="ORF">DIZ79_17440</name>
</gene>
<feature type="domain" description="PKD" evidence="3">
    <location>
        <begin position="4215"/>
        <end position="4276"/>
    </location>
</feature>
<dbReference type="PROSITE" id="PS50093">
    <property type="entry name" value="PKD"/>
    <property type="match status" value="18"/>
</dbReference>
<feature type="domain" description="PKD" evidence="3">
    <location>
        <begin position="3569"/>
        <end position="3629"/>
    </location>
</feature>
<evidence type="ECO:0000259" key="3">
    <source>
        <dbReference type="PROSITE" id="PS50093"/>
    </source>
</evidence>
<reference evidence="4 5" key="1">
    <citation type="journal article" date="2018" name="ISME J.">
        <title>Endosymbiont genomes yield clues of tubeworm success.</title>
        <authorList>
            <person name="Li Y."/>
            <person name="Liles M.R."/>
            <person name="Halanych K.M."/>
        </authorList>
    </citation>
    <scope>NUCLEOTIDE SEQUENCE [LARGE SCALE GENOMIC DNA]</scope>
    <source>
        <strain evidence="4">A1422</strain>
    </source>
</reference>
<feature type="domain" description="PKD" evidence="3">
    <location>
        <begin position="3843"/>
        <end position="3904"/>
    </location>
</feature>